<reference evidence="2" key="1">
    <citation type="journal article" date="2019" name="Int. J. Syst. Evol. Microbiol.">
        <title>The Global Catalogue of Microorganisms (GCM) 10K type strain sequencing project: providing services to taxonomists for standard genome sequencing and annotation.</title>
        <authorList>
            <consortium name="The Broad Institute Genomics Platform"/>
            <consortium name="The Broad Institute Genome Sequencing Center for Infectious Disease"/>
            <person name="Wu L."/>
            <person name="Ma J."/>
        </authorList>
    </citation>
    <scope>NUCLEOTIDE SEQUENCE [LARGE SCALE GENOMIC DNA]</scope>
    <source>
        <strain evidence="2">JCM 30331</strain>
    </source>
</reference>
<sequence>MTALTIDEQAQAPLLPGDPADWTPAQKTRHERMCAFLRALQDEGMLLAACTASGVNITTVWRWREQYPVFEEAVTRFMNQTRVAKLEENMYRIANSTDPKMAMASVRANEFLMKAWDRPQYGDFQKVETTQTVNHMVQVVNADRDRHRNLQQQKLRQLRERTIDADDS</sequence>
<dbReference type="Proteomes" id="UP000647587">
    <property type="component" value="Unassembled WGS sequence"/>
</dbReference>
<evidence type="ECO:0000313" key="1">
    <source>
        <dbReference type="EMBL" id="GGK25776.1"/>
    </source>
</evidence>
<comment type="caution">
    <text evidence="1">The sequence shown here is derived from an EMBL/GenBank/DDBJ whole genome shotgun (WGS) entry which is preliminary data.</text>
</comment>
<dbReference type="RefSeq" id="WP_189007424.1">
    <property type="nucleotide sequence ID" value="NZ_BMPP01000007.1"/>
</dbReference>
<evidence type="ECO:0000313" key="2">
    <source>
        <dbReference type="Proteomes" id="UP000647587"/>
    </source>
</evidence>
<gene>
    <name evidence="1" type="ORF">GCM10008955_19380</name>
</gene>
<keyword evidence="2" id="KW-1185">Reference proteome</keyword>
<evidence type="ECO:0008006" key="3">
    <source>
        <dbReference type="Google" id="ProtNLM"/>
    </source>
</evidence>
<dbReference type="Gene3D" id="1.10.10.60">
    <property type="entry name" value="Homeodomain-like"/>
    <property type="match status" value="1"/>
</dbReference>
<proteinExistence type="predicted"/>
<dbReference type="EMBL" id="BMPP01000007">
    <property type="protein sequence ID" value="GGK25776.1"/>
    <property type="molecule type" value="Genomic_DNA"/>
</dbReference>
<protein>
    <recommendedName>
        <fullName evidence="3">Homeodomain phBC6A51-type domain-containing protein</fullName>
    </recommendedName>
</protein>
<organism evidence="1 2">
    <name type="scientific">Deinococcus malanensis</name>
    <dbReference type="NCBI Taxonomy" id="1706855"/>
    <lineage>
        <taxon>Bacteria</taxon>
        <taxon>Thermotogati</taxon>
        <taxon>Deinococcota</taxon>
        <taxon>Deinococci</taxon>
        <taxon>Deinococcales</taxon>
        <taxon>Deinococcaceae</taxon>
        <taxon>Deinococcus</taxon>
    </lineage>
</organism>
<accession>A0ABQ2EXP5</accession>
<name>A0ABQ2EXP5_9DEIO</name>